<keyword evidence="2" id="KW-1185">Reference proteome</keyword>
<dbReference type="InterPro" id="IPR056855">
    <property type="entry name" value="ATP-grasp_IQCH"/>
</dbReference>
<dbReference type="RefSeq" id="XP_024939479.1">
    <property type="nucleotide sequence ID" value="XM_025083711.1"/>
</dbReference>
<gene>
    <name evidence="3" type="primary">LOC107266471</name>
</gene>
<dbReference type="Pfam" id="PF24923">
    <property type="entry name" value="ATP-grasp_IQCH"/>
    <property type="match status" value="1"/>
</dbReference>
<dbReference type="KEGG" id="ccin:107266471"/>
<name>A0AAJ7RF47_CEPCN</name>
<dbReference type="PANTHER" id="PTHR14465">
    <property type="entry name" value="IQ DOMAIN-CONTAINING PROTEIN H"/>
    <property type="match status" value="1"/>
</dbReference>
<evidence type="ECO:0000313" key="2">
    <source>
        <dbReference type="Proteomes" id="UP000694920"/>
    </source>
</evidence>
<dbReference type="InterPro" id="IPR038752">
    <property type="entry name" value="IQCH"/>
</dbReference>
<dbReference type="GeneID" id="107266471"/>
<protein>
    <submittedName>
        <fullName evidence="3">IQ motif-containing protein H isoform X1</fullName>
    </submittedName>
</protein>
<dbReference type="PANTHER" id="PTHR14465:SF0">
    <property type="entry name" value="IQ DOMAIN-CONTAINING PROTEIN H"/>
    <property type="match status" value="1"/>
</dbReference>
<feature type="domain" description="IQCH-like ATP-grasp" evidence="1">
    <location>
        <begin position="618"/>
        <end position="859"/>
    </location>
</feature>
<evidence type="ECO:0000259" key="1">
    <source>
        <dbReference type="Pfam" id="PF24923"/>
    </source>
</evidence>
<sequence>MQGLKSPCGSMFGQDYRNHGKFCSCGRIICTANSCETRYIPCFKNNEESEFELTGDKISCEFKSPCKSIEDASCMVSRSLNIEPAEYVCKKSLESRSGCSERTCANSDESEHQGICENNRNDESNLKISTLDQTAFQCSSSYTEDDIKEFARIIEEKLNEELARNTMTNVSEPSRSTMNELCYLCGRGDIDHSDICSTISGGHDTYHFGVFSDLESQEVCESAEGLECQMQPEVTDSPVCAHVESVDEKEVDHIEKSICEQIVKICKRRQPVLLDHQENYILHPTFSLSSLKPFKIGDVGVSHEISKWGKCHDIVDKVLYQRDVRLSEMVKLLKETSSADKNGTCVHFLKNMEGYLLTNLHKYDESYSQIEKCCKRDDERNGKNICNAWSHVCRVRSDDVCVTGDNFDDLNRFKDILEYGCAQLCRRLVEWFSECCIIEKIFLLDYQLIYLYRCHRLSKTWNFIREHPHVVVHLPSLGYPDDLINRAGSAFDLVQNIQVSRIAWLENENCQVLYVCPSIERPDIIEILYNLIKNVRPDISTSRLWIVPIQEEYSNRHTKKKFKSGSDNLFCSPRSYRKVRYLTAGRRAFLLPGLMQEVDVCIACELRMPVMGAAVKFQRYFSNKSNVAQFLMENGFGQPPFVTGINNFHELCKGLASTMLAFPSQKKWLVKINIGFNGYQTAVLNFNKGPVSRAIKVKKHMYNYDEEDLTCLLIKHLPTELQLNKRIYKNYQEFINDLETYGGIVQGCPANKYHGVSLGVFIEHDTALPVLKGTADVIQLKSDMTTDIGYSIPQSTISLDILETLAINVGKALQNEQLMGYFGLDVIIFTNQCNIQEVWIVDIDPYYTDLLGYTDWIKFCLGNCKCCCVSRKNEAEKLNKEMSAGPINGGRMKLISKEKEGRYTVCSGKLYSDGLRKYCTPTLVRLCRQHQVFYDHKTKRGCIVYPTDSERRAISVISIYPSREMAMRKFIEALRTLHEVSREKNNGGIEANILELARDLEKEFGVV</sequence>
<dbReference type="Proteomes" id="UP000694920">
    <property type="component" value="Unplaced"/>
</dbReference>
<proteinExistence type="predicted"/>
<accession>A0AAJ7RF47</accession>
<dbReference type="AlphaFoldDB" id="A0AAJ7RF47"/>
<evidence type="ECO:0000313" key="3">
    <source>
        <dbReference type="RefSeq" id="XP_024939479.1"/>
    </source>
</evidence>
<reference evidence="3" key="1">
    <citation type="submission" date="2025-08" db="UniProtKB">
        <authorList>
            <consortium name="RefSeq"/>
        </authorList>
    </citation>
    <scope>IDENTIFICATION</scope>
</reference>
<organism evidence="2 3">
    <name type="scientific">Cephus cinctus</name>
    <name type="common">Wheat stem sawfly</name>
    <dbReference type="NCBI Taxonomy" id="211228"/>
    <lineage>
        <taxon>Eukaryota</taxon>
        <taxon>Metazoa</taxon>
        <taxon>Ecdysozoa</taxon>
        <taxon>Arthropoda</taxon>
        <taxon>Hexapoda</taxon>
        <taxon>Insecta</taxon>
        <taxon>Pterygota</taxon>
        <taxon>Neoptera</taxon>
        <taxon>Endopterygota</taxon>
        <taxon>Hymenoptera</taxon>
        <taxon>Cephoidea</taxon>
        <taxon>Cephidae</taxon>
        <taxon>Cephus</taxon>
    </lineage>
</organism>